<feature type="region of interest" description="Disordered" evidence="1">
    <location>
        <begin position="128"/>
        <end position="168"/>
    </location>
</feature>
<dbReference type="Proteomes" id="UP000198242">
    <property type="component" value="Chromosome I"/>
</dbReference>
<evidence type="ECO:0000259" key="3">
    <source>
        <dbReference type="Pfam" id="PF20712"/>
    </source>
</evidence>
<feature type="compositionally biased region" description="Polar residues" evidence="1">
    <location>
        <begin position="403"/>
        <end position="418"/>
    </location>
</feature>
<dbReference type="AlphaFoldDB" id="A0A1C4UJH1"/>
<dbReference type="Pfam" id="PF20712">
    <property type="entry name" value="CyanoTRADDas_TM"/>
    <property type="match status" value="1"/>
</dbReference>
<keyword evidence="2" id="KW-0812">Transmembrane</keyword>
<gene>
    <name evidence="4" type="ORF">GA0074695_0552</name>
</gene>
<evidence type="ECO:0000256" key="2">
    <source>
        <dbReference type="SAM" id="Phobius"/>
    </source>
</evidence>
<evidence type="ECO:0000313" key="5">
    <source>
        <dbReference type="Proteomes" id="UP000198242"/>
    </source>
</evidence>
<keyword evidence="5" id="KW-1185">Reference proteome</keyword>
<dbReference type="InterPro" id="IPR048567">
    <property type="entry name" value="CyanoTRADDas_TM"/>
</dbReference>
<feature type="domain" description="Cyanobacterial TRADD-N associated 2 transmembrane" evidence="3">
    <location>
        <begin position="210"/>
        <end position="274"/>
    </location>
</feature>
<organism evidence="4 5">
    <name type="scientific">Micromonospora viridifaciens</name>
    <dbReference type="NCBI Taxonomy" id="1881"/>
    <lineage>
        <taxon>Bacteria</taxon>
        <taxon>Bacillati</taxon>
        <taxon>Actinomycetota</taxon>
        <taxon>Actinomycetes</taxon>
        <taxon>Micromonosporales</taxon>
        <taxon>Micromonosporaceae</taxon>
        <taxon>Micromonospora</taxon>
    </lineage>
</organism>
<reference evidence="5" key="1">
    <citation type="submission" date="2016-06" db="EMBL/GenBank/DDBJ databases">
        <authorList>
            <person name="Varghese N."/>
            <person name="Submissions Spin"/>
        </authorList>
    </citation>
    <scope>NUCLEOTIDE SEQUENCE [LARGE SCALE GENOMIC DNA]</scope>
    <source>
        <strain evidence="5">DSM 43909</strain>
    </source>
</reference>
<keyword evidence="2" id="KW-1133">Transmembrane helix</keyword>
<accession>A0A1C4UJH1</accession>
<sequence>MPFRCGAVLRDGSLCRNRVSVRGGRCRHHRGMAGADDGISLTNLVIGVSTLIISVFGTVAATIGFLSAYNSHSGSPSPGKLTLAEYVALASLGVLLPLFLTMVYRSWTRRSERTQRVVYSEMVEALGIPSVDSPRNPDPDPEPEPDSNAEQRLGNARVDADSRSNYSSGEYHQNVTVNIDNGNTLSGLAELTRSQSDGNARLIIKYYAQGHRQASVSFTLSMIFAVAGFAIAVLAVVIYILKPSSLAGSVATAAVGAVTELVSVLFFRRADRGRDLMMELVDKLRDDREREARFIGALSVIEKVDSPAMKDALRAAAVLRFTESPVSAGDLATLASSVDGLAEAGRAPSVHVHGFGGLPELRAVNPDSHRGDTHSSTGAGGGQDDERDPHIMNPAATLAEPNGQGQRRTSPHSPSSAD</sequence>
<proteinExistence type="predicted"/>
<feature type="transmembrane region" description="Helical" evidence="2">
    <location>
        <begin position="246"/>
        <end position="267"/>
    </location>
</feature>
<feature type="region of interest" description="Disordered" evidence="1">
    <location>
        <begin position="358"/>
        <end position="418"/>
    </location>
</feature>
<feature type="transmembrane region" description="Helical" evidence="2">
    <location>
        <begin position="44"/>
        <end position="66"/>
    </location>
</feature>
<keyword evidence="2" id="KW-0472">Membrane</keyword>
<evidence type="ECO:0000256" key="1">
    <source>
        <dbReference type="SAM" id="MobiDB-lite"/>
    </source>
</evidence>
<feature type="transmembrane region" description="Helical" evidence="2">
    <location>
        <begin position="86"/>
        <end position="107"/>
    </location>
</feature>
<dbReference type="EMBL" id="LT607411">
    <property type="protein sequence ID" value="SCE71818.1"/>
    <property type="molecule type" value="Genomic_DNA"/>
</dbReference>
<protein>
    <recommendedName>
        <fullName evidence="3">Cyanobacterial TRADD-N associated 2 transmembrane domain-containing protein</fullName>
    </recommendedName>
</protein>
<name>A0A1C4UJH1_MICVI</name>
<feature type="transmembrane region" description="Helical" evidence="2">
    <location>
        <begin position="218"/>
        <end position="240"/>
    </location>
</feature>
<evidence type="ECO:0000313" key="4">
    <source>
        <dbReference type="EMBL" id="SCE71818.1"/>
    </source>
</evidence>